<accession>G7YA83</accession>
<protein>
    <submittedName>
        <fullName evidence="1">Uncharacterized protein</fullName>
    </submittedName>
</protein>
<name>G7YA83_CLOSI</name>
<sequence length="297" mass="33948">MAYAAPKRCEPMDKSKLLILKFQGWEIVNYGNAKRMPKHGITSAIQRSRDAPQCHITLHSVLASDRLKTATTVGRNKDKEQDTIGAYDRSNHTWIGHSGFKISSTSWGYLVVYRLVSICMFATRVLYFRNSRPVERKPAIGKTNKTSDNSAELHIPSIVEHDYNRYNPSIRCFLKKTSDRPNKFPAVLGCTQTRNFEPAPEESLVDMEHADVVLIFKEDEKVHLFLSELIKVIPSFGMHPAPTKCKSSYRISNPNSVQENRSVTYAHTNSHRPHTYYLHRDIIYRFSNLAVSPHRGS</sequence>
<dbReference type="AlphaFoldDB" id="G7YA83"/>
<dbReference type="Proteomes" id="UP000008909">
    <property type="component" value="Unassembled WGS sequence"/>
</dbReference>
<organism evidence="1 2">
    <name type="scientific">Clonorchis sinensis</name>
    <name type="common">Chinese liver fluke</name>
    <dbReference type="NCBI Taxonomy" id="79923"/>
    <lineage>
        <taxon>Eukaryota</taxon>
        <taxon>Metazoa</taxon>
        <taxon>Spiralia</taxon>
        <taxon>Lophotrochozoa</taxon>
        <taxon>Platyhelminthes</taxon>
        <taxon>Trematoda</taxon>
        <taxon>Digenea</taxon>
        <taxon>Opisthorchiida</taxon>
        <taxon>Opisthorchiata</taxon>
        <taxon>Opisthorchiidae</taxon>
        <taxon>Clonorchis</taxon>
    </lineage>
</organism>
<reference evidence="1" key="1">
    <citation type="journal article" date="2011" name="Genome Biol.">
        <title>The draft genome of the carcinogenic human liver fluke Clonorchis sinensis.</title>
        <authorList>
            <person name="Wang X."/>
            <person name="Chen W."/>
            <person name="Huang Y."/>
            <person name="Sun J."/>
            <person name="Men J."/>
            <person name="Liu H."/>
            <person name="Luo F."/>
            <person name="Guo L."/>
            <person name="Lv X."/>
            <person name="Deng C."/>
            <person name="Zhou C."/>
            <person name="Fan Y."/>
            <person name="Li X."/>
            <person name="Huang L."/>
            <person name="Hu Y."/>
            <person name="Liang C."/>
            <person name="Hu X."/>
            <person name="Xu J."/>
            <person name="Yu X."/>
        </authorList>
    </citation>
    <scope>NUCLEOTIDE SEQUENCE [LARGE SCALE GENOMIC DNA]</scope>
    <source>
        <strain evidence="1">Henan</strain>
    </source>
</reference>
<gene>
    <name evidence="1" type="ORF">CLF_103697</name>
</gene>
<keyword evidence="2" id="KW-1185">Reference proteome</keyword>
<proteinExistence type="predicted"/>
<evidence type="ECO:0000313" key="2">
    <source>
        <dbReference type="Proteomes" id="UP000008909"/>
    </source>
</evidence>
<reference key="2">
    <citation type="submission" date="2011-10" db="EMBL/GenBank/DDBJ databases">
        <title>The genome and transcriptome sequence of Clonorchis sinensis provide insights into the carcinogenic liver fluke.</title>
        <authorList>
            <person name="Wang X."/>
            <person name="Huang Y."/>
            <person name="Chen W."/>
            <person name="Liu H."/>
            <person name="Guo L."/>
            <person name="Chen Y."/>
            <person name="Luo F."/>
            <person name="Zhou W."/>
            <person name="Sun J."/>
            <person name="Mao Q."/>
            <person name="Liang P."/>
            <person name="Zhou C."/>
            <person name="Tian Y."/>
            <person name="Men J."/>
            <person name="Lv X."/>
            <person name="Huang L."/>
            <person name="Zhou J."/>
            <person name="Hu Y."/>
            <person name="Li R."/>
            <person name="Zhang F."/>
            <person name="Lei H."/>
            <person name="Li X."/>
            <person name="Hu X."/>
            <person name="Liang C."/>
            <person name="Xu J."/>
            <person name="Wu Z."/>
            <person name="Yu X."/>
        </authorList>
    </citation>
    <scope>NUCLEOTIDE SEQUENCE</scope>
    <source>
        <strain>Henan</strain>
    </source>
</reference>
<dbReference type="EMBL" id="DF142991">
    <property type="protein sequence ID" value="GAA49867.1"/>
    <property type="molecule type" value="Genomic_DNA"/>
</dbReference>
<evidence type="ECO:0000313" key="1">
    <source>
        <dbReference type="EMBL" id="GAA49867.1"/>
    </source>
</evidence>